<dbReference type="Proteomes" id="UP001317259">
    <property type="component" value="Unassembled WGS sequence"/>
</dbReference>
<proteinExistence type="predicted"/>
<dbReference type="Gene3D" id="3.40.50.1820">
    <property type="entry name" value="alpha/beta hydrolase"/>
    <property type="match status" value="1"/>
</dbReference>
<dbReference type="SUPFAM" id="SSF53474">
    <property type="entry name" value="alpha/beta-Hydrolases"/>
    <property type="match status" value="1"/>
</dbReference>
<feature type="domain" description="AB hydrolase-1" evidence="1">
    <location>
        <begin position="27"/>
        <end position="259"/>
    </location>
</feature>
<evidence type="ECO:0000259" key="1">
    <source>
        <dbReference type="Pfam" id="PF12697"/>
    </source>
</evidence>
<keyword evidence="2" id="KW-0378">Hydrolase</keyword>
<dbReference type="RefSeq" id="WP_242380227.1">
    <property type="nucleotide sequence ID" value="NZ_JAKRKC020000001.1"/>
</dbReference>
<comment type="caution">
    <text evidence="2">The sequence shown here is derived from an EMBL/GenBank/DDBJ whole genome shotgun (WGS) entry which is preliminary data.</text>
</comment>
<dbReference type="InterPro" id="IPR000073">
    <property type="entry name" value="AB_hydrolase_1"/>
</dbReference>
<evidence type="ECO:0000313" key="2">
    <source>
        <dbReference type="EMBL" id="MCK2216943.1"/>
    </source>
</evidence>
<dbReference type="PANTHER" id="PTHR43194:SF2">
    <property type="entry name" value="PEROXISOMAL MEMBRANE PROTEIN LPX1"/>
    <property type="match status" value="1"/>
</dbReference>
<dbReference type="PANTHER" id="PTHR43194">
    <property type="entry name" value="HYDROLASE ALPHA/BETA FOLD FAMILY"/>
    <property type="match status" value="1"/>
</dbReference>
<dbReference type="InterPro" id="IPR029058">
    <property type="entry name" value="AB_hydrolase_fold"/>
</dbReference>
<dbReference type="InterPro" id="IPR050228">
    <property type="entry name" value="Carboxylesterase_BioH"/>
</dbReference>
<accession>A0ABT0FYI0</accession>
<sequence>MPCPPEPPRPPIEAQVERANAGGRVPIVFLPGLWLLPGSWDRWAAVFGEAGFPAVLPTWPADPPPTPSAAGHAGSAPWTVGEVAGHVAGVIGRLERKPVVVGHSFGGLLAQILAGDGLAAATVAIAPAPERGVLPLPISPPRAPARPGGAGRAVPLTYDQFRHSFANAAGEEEARRLHERYAVPAPGAPPPRTAALDPWNDTEVDAAAPARGPLLLISGELDRTAPWPVTRAAYERQARNAHHRTEIAELPGRGHSLIVDGGWREVCGTALTFIQRYVCP</sequence>
<dbReference type="EMBL" id="JAKRKC020000001">
    <property type="protein sequence ID" value="MCK2216943.1"/>
    <property type="molecule type" value="Genomic_DNA"/>
</dbReference>
<gene>
    <name evidence="2" type="ORF">MF672_024580</name>
</gene>
<protein>
    <submittedName>
        <fullName evidence="2">Alpha/beta hydrolase</fullName>
    </submittedName>
</protein>
<evidence type="ECO:0000313" key="3">
    <source>
        <dbReference type="Proteomes" id="UP001317259"/>
    </source>
</evidence>
<dbReference type="Pfam" id="PF12697">
    <property type="entry name" value="Abhydrolase_6"/>
    <property type="match status" value="1"/>
</dbReference>
<organism evidence="2 3">
    <name type="scientific">Actinomadura luzonensis</name>
    <dbReference type="NCBI Taxonomy" id="2805427"/>
    <lineage>
        <taxon>Bacteria</taxon>
        <taxon>Bacillati</taxon>
        <taxon>Actinomycetota</taxon>
        <taxon>Actinomycetes</taxon>
        <taxon>Streptosporangiales</taxon>
        <taxon>Thermomonosporaceae</taxon>
        <taxon>Actinomadura</taxon>
    </lineage>
</organism>
<keyword evidence="3" id="KW-1185">Reference proteome</keyword>
<dbReference type="GO" id="GO:0016787">
    <property type="term" value="F:hydrolase activity"/>
    <property type="evidence" value="ECO:0007669"/>
    <property type="project" value="UniProtKB-KW"/>
</dbReference>
<name>A0ABT0FYI0_9ACTN</name>
<reference evidence="2 3" key="1">
    <citation type="submission" date="2022-04" db="EMBL/GenBank/DDBJ databases">
        <title>Genome draft of Actinomadura sp. ATCC 31491.</title>
        <authorList>
            <person name="Shi X."/>
            <person name="Du Y."/>
        </authorList>
    </citation>
    <scope>NUCLEOTIDE SEQUENCE [LARGE SCALE GENOMIC DNA]</scope>
    <source>
        <strain evidence="2 3">ATCC 31491</strain>
    </source>
</reference>